<dbReference type="HOGENOM" id="CLU_174907_1_0_6"/>
<dbReference type="KEGG" id="vag:N646_1217"/>
<dbReference type="EMBL" id="CP006718">
    <property type="protein sequence ID" value="AGV17050.1"/>
    <property type="molecule type" value="Genomic_DNA"/>
</dbReference>
<proteinExistence type="predicted"/>
<dbReference type="Proteomes" id="UP000016714">
    <property type="component" value="Chromosome 1"/>
</dbReference>
<gene>
    <name evidence="1" type="ORF">N646_1217</name>
</gene>
<accession>A0A2I3C812</accession>
<organism evidence="1 2">
    <name type="scientific">Vibrio alginolyticus (strain ATCC 17749 / DSM 2171 / NBRC 15630 / NCIMB 1903 / NCTC 12160 / XII-53)</name>
    <dbReference type="NCBI Taxonomy" id="1219076"/>
    <lineage>
        <taxon>Bacteria</taxon>
        <taxon>Pseudomonadati</taxon>
        <taxon>Pseudomonadota</taxon>
        <taxon>Gammaproteobacteria</taxon>
        <taxon>Vibrionales</taxon>
        <taxon>Vibrionaceae</taxon>
        <taxon>Vibrio</taxon>
    </lineage>
</organism>
<dbReference type="RefSeq" id="WP_017821166.1">
    <property type="nucleotide sequence ID" value="NC_022349.1"/>
</dbReference>
<sequence length="92" mass="9833">MDIQYISLMIGKGVDMSNKNQNDILLSALEIVIDGVANSEATERTRAAGAYIAGLILADTKGQLDSEKQKAILSIVEMASEVDSTAFIQDSL</sequence>
<evidence type="ECO:0000313" key="1">
    <source>
        <dbReference type="EMBL" id="AGV17050.1"/>
    </source>
</evidence>
<reference evidence="1 2" key="1">
    <citation type="journal article" date="2015" name="Genome Announc.">
        <title>Complete genome sequence of Vibrio alginolyticus ATCC 17749.</title>
        <authorList>
            <person name="Liu X.F."/>
            <person name="Cao Y."/>
            <person name="Zhang H.L."/>
            <person name="Chen Y.J."/>
            <person name="Hu C.J."/>
        </authorList>
    </citation>
    <scope>NUCLEOTIDE SEQUENCE [LARGE SCALE GENOMIC DNA]</scope>
    <source>
        <strain evidence="2">ATCC 17749 / DSM 2171 / NBRC 15630 / NCIMB 1903 / NCTC 12160 / XII-53</strain>
    </source>
</reference>
<name>A0A2I3C812_VIBAX</name>
<dbReference type="AlphaFoldDB" id="A0A2I3C812"/>
<protein>
    <submittedName>
        <fullName evidence="1">Uncharacterized protein</fullName>
    </submittedName>
</protein>
<evidence type="ECO:0000313" key="2">
    <source>
        <dbReference type="Proteomes" id="UP000016714"/>
    </source>
</evidence>